<proteinExistence type="predicted"/>
<keyword evidence="1" id="KW-1133">Transmembrane helix</keyword>
<dbReference type="RefSeq" id="WP_369789839.1">
    <property type="nucleotide sequence ID" value="NZ_CP165628.1"/>
</dbReference>
<gene>
    <name evidence="2" type="ORF">AB3G37_04485</name>
</gene>
<name>A0AB39VUS0_9GAMM</name>
<sequence length="166" mass="18243">MSQQINGSNFRQRGSALIVTIMMMMTLGLLGLNTVNQHLNAALALTRSEKTYFQSWELAVSSLNWGLAQSGSYQHAEQWQCVESSQLKQPSRAGTQASSTLVSGTTLRSCVRPSATEGQYVLRGEGRYLAGFLPVYLYQLATLKTAEAGASRFESIQNGWLDFLPI</sequence>
<accession>A0AB39VUS0</accession>
<dbReference type="InterPro" id="IPR019652">
    <property type="entry name" value="DUF2509"/>
</dbReference>
<reference evidence="2" key="1">
    <citation type="submission" date="2024-07" db="EMBL/GenBank/DDBJ databases">
        <authorList>
            <person name="Biller S.J."/>
        </authorList>
    </citation>
    <scope>NUCLEOTIDE SEQUENCE</scope>
    <source>
        <strain evidence="2">WC2420</strain>
    </source>
</reference>
<keyword evidence="1" id="KW-0472">Membrane</keyword>
<protein>
    <submittedName>
        <fullName evidence="2">DUF2509 family protein</fullName>
    </submittedName>
</protein>
<dbReference type="AlphaFoldDB" id="A0AB39VUS0"/>
<dbReference type="Pfam" id="PF10713">
    <property type="entry name" value="DUF2509"/>
    <property type="match status" value="2"/>
</dbReference>
<feature type="transmembrane region" description="Helical" evidence="1">
    <location>
        <begin position="12"/>
        <end position="32"/>
    </location>
</feature>
<dbReference type="EMBL" id="CP165628">
    <property type="protein sequence ID" value="XDU73377.1"/>
    <property type="molecule type" value="Genomic_DNA"/>
</dbReference>
<evidence type="ECO:0000313" key="2">
    <source>
        <dbReference type="EMBL" id="XDU73377.1"/>
    </source>
</evidence>
<evidence type="ECO:0000256" key="1">
    <source>
        <dbReference type="SAM" id="Phobius"/>
    </source>
</evidence>
<keyword evidence="1" id="KW-0812">Transmembrane</keyword>
<organism evidence="2">
    <name type="scientific">Rouxiella sp. WC2420</name>
    <dbReference type="NCBI Taxonomy" id="3234145"/>
    <lineage>
        <taxon>Bacteria</taxon>
        <taxon>Pseudomonadati</taxon>
        <taxon>Pseudomonadota</taxon>
        <taxon>Gammaproteobacteria</taxon>
        <taxon>Enterobacterales</taxon>
        <taxon>Yersiniaceae</taxon>
        <taxon>Rouxiella</taxon>
    </lineage>
</organism>